<dbReference type="GO" id="GO:0009854">
    <property type="term" value="P:oxidative photosynthetic carbon pathway"/>
    <property type="evidence" value="ECO:0007669"/>
    <property type="project" value="UniProtKB-KW"/>
</dbReference>
<feature type="binding site" evidence="14">
    <location>
        <position position="129"/>
    </location>
    <ligand>
        <name>FMN</name>
        <dbReference type="ChEBI" id="CHEBI:58210"/>
    </ligand>
</feature>
<feature type="binding site" evidence="14">
    <location>
        <position position="279"/>
    </location>
    <ligand>
        <name>glyoxylate</name>
        <dbReference type="ChEBI" id="CHEBI:36655"/>
    </ligand>
</feature>
<dbReference type="GO" id="GO:0010181">
    <property type="term" value="F:FMN binding"/>
    <property type="evidence" value="ECO:0007669"/>
    <property type="project" value="InterPro"/>
</dbReference>
<evidence type="ECO:0000256" key="1">
    <source>
        <dbReference type="ARBA" id="ARBA00001917"/>
    </source>
</evidence>
<keyword evidence="7 14" id="KW-0288">FMN</keyword>
<keyword evidence="9" id="KW-0576">Peroxisome</keyword>
<dbReference type="GO" id="GO:0050665">
    <property type="term" value="P:hydrogen peroxide biosynthetic process"/>
    <property type="evidence" value="ECO:0007669"/>
    <property type="project" value="UniProtKB-ARBA"/>
</dbReference>
<dbReference type="PANTHER" id="PTHR10578">
    <property type="entry name" value="S -2-HYDROXY-ACID OXIDASE-RELATED"/>
    <property type="match status" value="1"/>
</dbReference>
<feature type="binding site" evidence="14">
    <location>
        <position position="277"/>
    </location>
    <ligand>
        <name>FMN</name>
        <dbReference type="ChEBI" id="CHEBI:58210"/>
    </ligand>
</feature>
<sequence length="394" mass="43309">MIPRELLPNVLILLSSLFSSQRMEEITNVMEYEEIARQKLPKMVYDYYASGAEDQWTLEENRNAFSRILFRPRILVDVSNIDLTTTVMGFKISMPIMIAPTAMQKMAHPDGEYATARAASAAGTIMTLSSLATSSIEEVASTGPGIRFFQLYVYKDRNVAAQLVRRAERAGFKAIVLTVDTPRLGRREADIKNRFALPPSLTLKNFEGLDLGKMTVDKTSDSGLASYFVGQVDPMLSWKDVKWLQTITFLPILVKGVLTAEDAKLAVQNGVAGIIVSNHGARQLDYVPATITALEEVVKAAEGRVPVFLDGGVRRGTDVFKALALGASGVFIGRPVVFSLAADGEAGVRKVLHMLRDELELTMALSGCTSIEEITRNHIITDWDPPRSLPSSRL</sequence>
<evidence type="ECO:0000256" key="7">
    <source>
        <dbReference type="ARBA" id="ARBA00022643"/>
    </source>
</evidence>
<evidence type="ECO:0000313" key="16">
    <source>
        <dbReference type="EMBL" id="CAL1403097.1"/>
    </source>
</evidence>
<comment type="subcellular location">
    <subcellularLocation>
        <location evidence="2">Peroxisome</location>
    </subcellularLocation>
</comment>
<feature type="active site" description="Proton acceptor" evidence="13">
    <location>
        <position position="279"/>
    </location>
</feature>
<evidence type="ECO:0000313" key="17">
    <source>
        <dbReference type="Proteomes" id="UP001497516"/>
    </source>
</evidence>
<dbReference type="PROSITE" id="PS00557">
    <property type="entry name" value="FMN_HYDROXY_ACID_DH_1"/>
    <property type="match status" value="1"/>
</dbReference>
<dbReference type="PANTHER" id="PTHR10578:SF141">
    <property type="entry name" value="(S)-2-HYDROXY-ACID OXIDASE"/>
    <property type="match status" value="1"/>
</dbReference>
<feature type="binding site" evidence="14">
    <location>
        <position position="187"/>
    </location>
    <ligand>
        <name>glyoxylate</name>
        <dbReference type="ChEBI" id="CHEBI:36655"/>
    </ligand>
</feature>
<feature type="binding site" evidence="14">
    <location>
        <begin position="100"/>
        <end position="102"/>
    </location>
    <ligand>
        <name>FMN</name>
        <dbReference type="ChEBI" id="CHEBI:58210"/>
    </ligand>
</feature>
<evidence type="ECO:0000259" key="15">
    <source>
        <dbReference type="PROSITE" id="PS51349"/>
    </source>
</evidence>
<dbReference type="Proteomes" id="UP001497516">
    <property type="component" value="Chromosome 7"/>
</dbReference>
<evidence type="ECO:0000256" key="10">
    <source>
        <dbReference type="ARBA" id="ARBA00023238"/>
    </source>
</evidence>
<name>A0AAV2FYH1_9ROSI</name>
<evidence type="ECO:0000256" key="13">
    <source>
        <dbReference type="PIRSR" id="PIRSR000138-1"/>
    </source>
</evidence>
<dbReference type="GO" id="GO:0005777">
    <property type="term" value="C:peroxisome"/>
    <property type="evidence" value="ECO:0007669"/>
    <property type="project" value="UniProtKB-SubCell"/>
</dbReference>
<dbReference type="Gene3D" id="3.20.20.70">
    <property type="entry name" value="Aldolase class I"/>
    <property type="match status" value="1"/>
</dbReference>
<evidence type="ECO:0000256" key="3">
    <source>
        <dbReference type="ARBA" id="ARBA00004923"/>
    </source>
</evidence>
<dbReference type="PIRSF" id="PIRSF000138">
    <property type="entry name" value="Al-hdrx_acd_dh"/>
    <property type="match status" value="1"/>
</dbReference>
<feature type="binding site" evidence="14">
    <location>
        <position position="282"/>
    </location>
    <ligand>
        <name>glyoxylate</name>
        <dbReference type="ChEBI" id="CHEBI:36655"/>
    </ligand>
</feature>
<dbReference type="Pfam" id="PF01070">
    <property type="entry name" value="FMN_dh"/>
    <property type="match status" value="1"/>
</dbReference>
<evidence type="ECO:0000256" key="14">
    <source>
        <dbReference type="PIRSR" id="PIRSR000138-2"/>
    </source>
</evidence>
<proteinExistence type="inferred from homology"/>
<gene>
    <name evidence="16" type="ORF">LTRI10_LOCUS43054</name>
</gene>
<keyword evidence="5" id="KW-0323">Glycolate pathway</keyword>
<dbReference type="EMBL" id="OZ034820">
    <property type="protein sequence ID" value="CAL1403097.1"/>
    <property type="molecule type" value="Genomic_DNA"/>
</dbReference>
<dbReference type="InterPro" id="IPR008259">
    <property type="entry name" value="FMN_hydac_DH_AS"/>
</dbReference>
<dbReference type="FunFam" id="3.20.20.70:FF:000063">
    <property type="entry name" value="peroxisomal (S)-2-hydroxy-acid oxidase GLO1"/>
    <property type="match status" value="1"/>
</dbReference>
<comment type="cofactor">
    <cofactor evidence="1">
        <name>FMN</name>
        <dbReference type="ChEBI" id="CHEBI:58210"/>
    </cofactor>
</comment>
<feature type="binding site" evidence="14">
    <location>
        <position position="255"/>
    </location>
    <ligand>
        <name>FMN</name>
        <dbReference type="ChEBI" id="CHEBI:58210"/>
    </ligand>
</feature>
<feature type="domain" description="FMN hydroxy acid dehydrogenase" evidence="15">
    <location>
        <begin position="21"/>
        <end position="384"/>
    </location>
</feature>
<keyword evidence="8" id="KW-0560">Oxidoreductase</keyword>
<feature type="binding site" evidence="14">
    <location>
        <begin position="310"/>
        <end position="314"/>
    </location>
    <ligand>
        <name>FMN</name>
        <dbReference type="ChEBI" id="CHEBI:58210"/>
    </ligand>
</feature>
<keyword evidence="10" id="KW-0601">Photorespiration</keyword>
<evidence type="ECO:0000256" key="4">
    <source>
        <dbReference type="ARBA" id="ARBA00013087"/>
    </source>
</evidence>
<dbReference type="SMART" id="SM01240">
    <property type="entry name" value="IMPDH"/>
    <property type="match status" value="1"/>
</dbReference>
<dbReference type="PROSITE" id="PS51349">
    <property type="entry name" value="FMN_HYDROXY_ACID_DH_2"/>
    <property type="match status" value="1"/>
</dbReference>
<feature type="binding site" evidence="14">
    <location>
        <position position="178"/>
    </location>
    <ligand>
        <name>FMN</name>
        <dbReference type="ChEBI" id="CHEBI:58210"/>
    </ligand>
</feature>
<dbReference type="GO" id="GO:0042742">
    <property type="term" value="P:defense response to bacterium"/>
    <property type="evidence" value="ECO:0007669"/>
    <property type="project" value="UniProtKB-ARBA"/>
</dbReference>
<accession>A0AAV2FYH1</accession>
<keyword evidence="17" id="KW-1185">Reference proteome</keyword>
<evidence type="ECO:0000256" key="6">
    <source>
        <dbReference type="ARBA" id="ARBA00022630"/>
    </source>
</evidence>
<comment type="catalytic activity">
    <reaction evidence="12">
        <text>glycolate + O2 = glyoxylate + H2O2</text>
        <dbReference type="Rhea" id="RHEA:25311"/>
        <dbReference type="ChEBI" id="CHEBI:15379"/>
        <dbReference type="ChEBI" id="CHEBI:16240"/>
        <dbReference type="ChEBI" id="CHEBI:29805"/>
        <dbReference type="ChEBI" id="CHEBI:36655"/>
        <dbReference type="EC" id="1.1.3.15"/>
    </reaction>
    <physiologicalReaction direction="left-to-right" evidence="12">
        <dbReference type="Rhea" id="RHEA:25312"/>
    </physiologicalReaction>
</comment>
<evidence type="ECO:0000256" key="9">
    <source>
        <dbReference type="ARBA" id="ARBA00023140"/>
    </source>
</evidence>
<dbReference type="CDD" id="cd02809">
    <property type="entry name" value="alpha_hydroxyacid_oxid_FMN"/>
    <property type="match status" value="1"/>
</dbReference>
<comment type="pathway">
    <text evidence="3">Photosynthesis; photorespiration; glycine from 2-phosphoglycolate: step 2/3.</text>
</comment>
<dbReference type="GO" id="GO:0003973">
    <property type="term" value="F:(S)-2-hydroxy-acid oxidase activity"/>
    <property type="evidence" value="ECO:0007669"/>
    <property type="project" value="UniProtKB-EC"/>
</dbReference>
<comment type="similarity">
    <text evidence="11">Belongs to the FMN-dependent alpha-hydroxy acid dehydrogenase family.</text>
</comment>
<keyword evidence="6 14" id="KW-0285">Flavoprotein</keyword>
<dbReference type="AlphaFoldDB" id="A0AAV2FYH1"/>
<feature type="binding site" evidence="14">
    <location>
        <position position="47"/>
    </location>
    <ligand>
        <name>glyoxylate</name>
        <dbReference type="ChEBI" id="CHEBI:36655"/>
    </ligand>
</feature>
<evidence type="ECO:0000256" key="8">
    <source>
        <dbReference type="ARBA" id="ARBA00023002"/>
    </source>
</evidence>
<feature type="binding site" evidence="14">
    <location>
        <begin position="333"/>
        <end position="334"/>
    </location>
    <ligand>
        <name>FMN</name>
        <dbReference type="ChEBI" id="CHEBI:58210"/>
    </ligand>
</feature>
<dbReference type="EC" id="1.1.3.15" evidence="4"/>
<evidence type="ECO:0000256" key="12">
    <source>
        <dbReference type="ARBA" id="ARBA00036241"/>
    </source>
</evidence>
<feature type="binding site" evidence="14">
    <location>
        <position position="152"/>
    </location>
    <ligand>
        <name>glyoxylate</name>
        <dbReference type="ChEBI" id="CHEBI:36655"/>
    </ligand>
</feature>
<evidence type="ECO:0000256" key="5">
    <source>
        <dbReference type="ARBA" id="ARBA00022594"/>
    </source>
</evidence>
<protein>
    <recommendedName>
        <fullName evidence="4">(S)-2-hydroxy-acid oxidase</fullName>
        <ecNumber evidence="4">1.1.3.15</ecNumber>
    </recommendedName>
</protein>
<dbReference type="InterPro" id="IPR012133">
    <property type="entry name" value="Alpha-hydoxy_acid_DH_FMN"/>
</dbReference>
<feature type="binding site" evidence="14">
    <location>
        <position position="150"/>
    </location>
    <ligand>
        <name>FMN</name>
        <dbReference type="ChEBI" id="CHEBI:58210"/>
    </ligand>
</feature>
<evidence type="ECO:0000256" key="11">
    <source>
        <dbReference type="ARBA" id="ARBA00024042"/>
    </source>
</evidence>
<dbReference type="SUPFAM" id="SSF51395">
    <property type="entry name" value="FMN-linked oxidoreductases"/>
    <property type="match status" value="1"/>
</dbReference>
<dbReference type="InterPro" id="IPR000262">
    <property type="entry name" value="FMN-dep_DH"/>
</dbReference>
<reference evidence="16 17" key="1">
    <citation type="submission" date="2024-04" db="EMBL/GenBank/DDBJ databases">
        <authorList>
            <person name="Fracassetti M."/>
        </authorList>
    </citation>
    <scope>NUCLEOTIDE SEQUENCE [LARGE SCALE GENOMIC DNA]</scope>
</reference>
<organism evidence="16 17">
    <name type="scientific">Linum trigynum</name>
    <dbReference type="NCBI Taxonomy" id="586398"/>
    <lineage>
        <taxon>Eukaryota</taxon>
        <taxon>Viridiplantae</taxon>
        <taxon>Streptophyta</taxon>
        <taxon>Embryophyta</taxon>
        <taxon>Tracheophyta</taxon>
        <taxon>Spermatophyta</taxon>
        <taxon>Magnoliopsida</taxon>
        <taxon>eudicotyledons</taxon>
        <taxon>Gunneridae</taxon>
        <taxon>Pentapetalae</taxon>
        <taxon>rosids</taxon>
        <taxon>fabids</taxon>
        <taxon>Malpighiales</taxon>
        <taxon>Linaceae</taxon>
        <taxon>Linum</taxon>
    </lineage>
</organism>
<evidence type="ECO:0000256" key="2">
    <source>
        <dbReference type="ARBA" id="ARBA00004275"/>
    </source>
</evidence>
<dbReference type="InterPro" id="IPR013785">
    <property type="entry name" value="Aldolase_TIM"/>
</dbReference>
<dbReference type="InterPro" id="IPR037396">
    <property type="entry name" value="FMN_HAD"/>
</dbReference>